<dbReference type="PANTHER" id="PTHR23088:SF30">
    <property type="entry name" value="OMEGA-AMIDASE NIT2"/>
    <property type="match status" value="1"/>
</dbReference>
<dbReference type="GO" id="GO:0050152">
    <property type="term" value="F:omega-amidase activity"/>
    <property type="evidence" value="ECO:0007669"/>
    <property type="project" value="TreeGrafter"/>
</dbReference>
<name>A8PU96_MALGO</name>
<dbReference type="InParanoid" id="A8PU96"/>
<dbReference type="Gene3D" id="3.60.110.10">
    <property type="entry name" value="Carbon-nitrogen hydrolase"/>
    <property type="match status" value="1"/>
</dbReference>
<dbReference type="KEGG" id="mgl:MGL_0639"/>
<reference evidence="3 4" key="1">
    <citation type="journal article" date="2007" name="Proc. Natl. Acad. Sci. U.S.A.">
        <title>Dandruff-associated Malassezia genomes reveal convergent and divergent virulence traits shared with plant and human fungal pathogens.</title>
        <authorList>
            <person name="Xu J."/>
            <person name="Saunders C.W."/>
            <person name="Hu P."/>
            <person name="Grant R.A."/>
            <person name="Boekhout T."/>
            <person name="Kuramae E.E."/>
            <person name="Kronstad J.W."/>
            <person name="Deangelis Y.M."/>
            <person name="Reeder N.L."/>
            <person name="Johnstone K.R."/>
            <person name="Leland M."/>
            <person name="Fieno A.M."/>
            <person name="Begley W.M."/>
            <person name="Sun Y."/>
            <person name="Lacey M.P."/>
            <person name="Chaudhary T."/>
            <person name="Keough T."/>
            <person name="Chu L."/>
            <person name="Sears R."/>
            <person name="Yuan B."/>
            <person name="Dawson T.L.Jr."/>
        </authorList>
    </citation>
    <scope>NUCLEOTIDE SEQUENCE [LARGE SCALE GENOMIC DNA]</scope>
    <source>
        <strain evidence="4">ATCC MYA-4612 / CBS 7966</strain>
    </source>
</reference>
<evidence type="ECO:0000256" key="1">
    <source>
        <dbReference type="ARBA" id="ARBA00022801"/>
    </source>
</evidence>
<dbReference type="VEuPathDB" id="FungiDB:MGL_0639"/>
<dbReference type="FunFam" id="3.60.110.10:FF:000023">
    <property type="entry name" value="Related to NIT3-nitrilase"/>
    <property type="match status" value="1"/>
</dbReference>
<dbReference type="PROSITE" id="PS50263">
    <property type="entry name" value="CN_HYDROLASE"/>
    <property type="match status" value="1"/>
</dbReference>
<dbReference type="EMBL" id="AAYY01000002">
    <property type="protein sequence ID" value="EDP44832.1"/>
    <property type="molecule type" value="Genomic_DNA"/>
</dbReference>
<evidence type="ECO:0000259" key="2">
    <source>
        <dbReference type="PROSITE" id="PS50263"/>
    </source>
</evidence>
<dbReference type="InterPro" id="IPR003010">
    <property type="entry name" value="C-N_Hydrolase"/>
</dbReference>
<accession>A8PU96</accession>
<comment type="caution">
    <text evidence="3">The sequence shown here is derived from an EMBL/GenBank/DDBJ whole genome shotgun (WGS) entry which is preliminary data.</text>
</comment>
<dbReference type="FunCoup" id="A8PU96">
    <property type="interactions" value="236"/>
</dbReference>
<proteinExistence type="predicted"/>
<dbReference type="GO" id="GO:0006541">
    <property type="term" value="P:glutamine metabolic process"/>
    <property type="evidence" value="ECO:0007669"/>
    <property type="project" value="TreeGrafter"/>
</dbReference>
<keyword evidence="4" id="KW-1185">Reference proteome</keyword>
<dbReference type="SUPFAM" id="SSF56317">
    <property type="entry name" value="Carbon-nitrogen hydrolase"/>
    <property type="match status" value="1"/>
</dbReference>
<dbReference type="STRING" id="425265.A8PU96"/>
<gene>
    <name evidence="3" type="ORF">MGL_0639</name>
</gene>
<dbReference type="GeneID" id="5856375"/>
<keyword evidence="1" id="KW-0378">Hydrolase</keyword>
<organism evidence="3 4">
    <name type="scientific">Malassezia globosa (strain ATCC MYA-4612 / CBS 7966)</name>
    <name type="common">Dandruff-associated fungus</name>
    <dbReference type="NCBI Taxonomy" id="425265"/>
    <lineage>
        <taxon>Eukaryota</taxon>
        <taxon>Fungi</taxon>
        <taxon>Dikarya</taxon>
        <taxon>Basidiomycota</taxon>
        <taxon>Ustilaginomycotina</taxon>
        <taxon>Malasseziomycetes</taxon>
        <taxon>Malasseziales</taxon>
        <taxon>Malasseziaceae</taxon>
        <taxon>Malassezia</taxon>
    </lineage>
</organism>
<feature type="domain" description="CN hydrolase" evidence="2">
    <location>
        <begin position="12"/>
        <end position="303"/>
    </location>
</feature>
<protein>
    <recommendedName>
        <fullName evidence="2">CN hydrolase domain-containing protein</fullName>
    </recommendedName>
</protein>
<dbReference type="OMA" id="MQSKPYA"/>
<dbReference type="Proteomes" id="UP000008837">
    <property type="component" value="Unassembled WGS sequence"/>
</dbReference>
<dbReference type="Pfam" id="PF00795">
    <property type="entry name" value="CN_hydrolase"/>
    <property type="match status" value="1"/>
</dbReference>
<dbReference type="AlphaFoldDB" id="A8PU96"/>
<dbReference type="PANTHER" id="PTHR23088">
    <property type="entry name" value="NITRILASE-RELATED"/>
    <property type="match status" value="1"/>
</dbReference>
<dbReference type="GO" id="GO:0006528">
    <property type="term" value="P:asparagine metabolic process"/>
    <property type="evidence" value="ECO:0007669"/>
    <property type="project" value="TreeGrafter"/>
</dbReference>
<dbReference type="RefSeq" id="XP_001732046.1">
    <property type="nucleotide sequence ID" value="XM_001731994.1"/>
</dbReference>
<dbReference type="InterPro" id="IPR036526">
    <property type="entry name" value="C-N_Hydrolase_sf"/>
</dbReference>
<dbReference type="GO" id="GO:0006107">
    <property type="term" value="P:oxaloacetate metabolic process"/>
    <property type="evidence" value="ECO:0007669"/>
    <property type="project" value="TreeGrafter"/>
</dbReference>
<evidence type="ECO:0000313" key="4">
    <source>
        <dbReference type="Proteomes" id="UP000008837"/>
    </source>
</evidence>
<dbReference type="PROSITE" id="PS01227">
    <property type="entry name" value="UPF0012"/>
    <property type="match status" value="1"/>
</dbReference>
<dbReference type="InterPro" id="IPR001110">
    <property type="entry name" value="UPF0012_CS"/>
</dbReference>
<dbReference type="GO" id="GO:0005739">
    <property type="term" value="C:mitochondrion"/>
    <property type="evidence" value="ECO:0007669"/>
    <property type="project" value="TreeGrafter"/>
</dbReference>
<dbReference type="OrthoDB" id="10250282at2759"/>
<dbReference type="CDD" id="cd07572">
    <property type="entry name" value="nit"/>
    <property type="match status" value="1"/>
</dbReference>
<dbReference type="InterPro" id="IPR045254">
    <property type="entry name" value="Nit1/2_C-N_Hydrolase"/>
</dbReference>
<evidence type="ECO:0000313" key="3">
    <source>
        <dbReference type="EMBL" id="EDP44832.1"/>
    </source>
</evidence>
<sequence length="330" mass="36394">MSTPSAFQLKPVQIALIQLGRIGPDKMANLRHARSMVVEANKSAPNGRVDMIMLPECFNSPYSVDQFPKYAESFSGIYEQIKQGGRTSTSRGSRSWPVDNLNNERPLTLTSDFFQKSPTLEMLCNVAKETGTVLVGGSVPEWDEKTGRLYNTSCVLDAQGRLISLHRKLHLFDIDIPGKMTFQESLTLTAGDRLTIFDCDLGRFALGICYDLRFPESAQIASRLGASTILYPGAFNTTTGPVAWELLLRARAIDNQVYTIGCSPARPPAGYPAWGHSTVVDPLGQVISTCDEKETVVYATLHPERIAEVRKTVPVSSQRRFDVYPDVASV</sequence>